<reference evidence="1 2" key="1">
    <citation type="journal article" date="2023" name="Genome Announc.">
        <title>Pan-Genome Analyses of the Genus Cohnella and Proposal of the Novel Species Cohnella silvisoli sp. nov., Isolated from Forest Soil.</title>
        <authorList>
            <person name="Wang C."/>
            <person name="Mao L."/>
            <person name="Bao G."/>
            <person name="Zhu H."/>
        </authorList>
    </citation>
    <scope>NUCLEOTIDE SEQUENCE [LARGE SCALE GENOMIC DNA]</scope>
    <source>
        <strain evidence="1 2">NL03-T5-1</strain>
    </source>
</reference>
<evidence type="ECO:0000313" key="1">
    <source>
        <dbReference type="EMBL" id="MEQ4481422.1"/>
    </source>
</evidence>
<accession>A0ABV1KN14</accession>
<sequence length="242" mass="28570">MYEKVMSPGKNLTKRWLENAFAPLNDYLEREHPNEKNQILGYLMFMGNDEGKFYYKNKITRSYIVFNQAGALVSNSDSALQYQFDEMFGPRGEYRAMQDYRLHPNVTRWIERNLSKADEAKYGLEVGVFLQELWGPMVNYDFSDLKVGYPLSRSRLPFCLHIYPSKSRTLVAFQFVGDEIVERRCSIKQYNDYLHRERELTIAGWLGIAIIREMLEHISSLRRDLPLLVQRADIRDPEHRPI</sequence>
<organism evidence="1 2">
    <name type="scientific">Cohnella silvisoli</name>
    <dbReference type="NCBI Taxonomy" id="2873699"/>
    <lineage>
        <taxon>Bacteria</taxon>
        <taxon>Bacillati</taxon>
        <taxon>Bacillota</taxon>
        <taxon>Bacilli</taxon>
        <taxon>Bacillales</taxon>
        <taxon>Paenibacillaceae</taxon>
        <taxon>Cohnella</taxon>
    </lineage>
</organism>
<proteinExistence type="predicted"/>
<gene>
    <name evidence="1" type="ORF">QJS35_03315</name>
</gene>
<dbReference type="RefSeq" id="WP_232182073.1">
    <property type="nucleotide sequence ID" value="NZ_JAIOAP010000001.1"/>
</dbReference>
<dbReference type="EMBL" id="JASKHM010000001">
    <property type="protein sequence ID" value="MEQ4481422.1"/>
    <property type="molecule type" value="Genomic_DNA"/>
</dbReference>
<dbReference type="Proteomes" id="UP001493487">
    <property type="component" value="Unassembled WGS sequence"/>
</dbReference>
<evidence type="ECO:0000313" key="2">
    <source>
        <dbReference type="Proteomes" id="UP001493487"/>
    </source>
</evidence>
<comment type="caution">
    <text evidence="1">The sequence shown here is derived from an EMBL/GenBank/DDBJ whole genome shotgun (WGS) entry which is preliminary data.</text>
</comment>
<name>A0ABV1KN14_9BACL</name>
<keyword evidence="2" id="KW-1185">Reference proteome</keyword>
<protein>
    <submittedName>
        <fullName evidence="1">Uncharacterized protein</fullName>
    </submittedName>
</protein>